<dbReference type="Gene3D" id="3.90.25.10">
    <property type="entry name" value="UDP-galactose 4-epimerase, domain 1"/>
    <property type="match status" value="1"/>
</dbReference>
<evidence type="ECO:0000313" key="3">
    <source>
        <dbReference type="Proteomes" id="UP000007460"/>
    </source>
</evidence>
<gene>
    <name evidence="2" type="ordered locus">SAR116_0981</name>
</gene>
<dbReference type="GO" id="GO:0047733">
    <property type="term" value="F:CDP-glucose 4,6-dehydratase activity"/>
    <property type="evidence" value="ECO:0007669"/>
    <property type="project" value="UniProtKB-EC"/>
</dbReference>
<dbReference type="KEGG" id="apb:SAR116_0981"/>
<dbReference type="STRING" id="488538.SAR116_0981"/>
<dbReference type="HOGENOM" id="CLU_007383_1_7_5"/>
<sequence>MASLVVDKNFWEGKKILLTGHTGFKGAWLSFWLKQLGADLLGFSQAGLLESRFYTDVTRGKIAEENGDIRSRESLLKVINEFQPDIVFHLAAQPLVLASYEDPLTTFDTNIMGTLNVLNAVCESTKKIALINVTSDKCYENDERQTSFTESDKLGGKDPYSNSKACADLVSSCYMHLVEAANKSDHIGIANVRAGNVLGGGDISCDRIVPDILSAADSQKVIEIRNPNAVRPWQHVLDPLRGYIILAQNLYNQPRYFSQSWNFGPSNNAHSSVGTLVEHLKARLDFSCHMSKGTSRALESNFLSIDSTKSKNELGWSTSIPFEEIVRLTVEWHLAANNGQNLEEMCKSQIEYSLK</sequence>
<dbReference type="Gene3D" id="3.40.50.720">
    <property type="entry name" value="NAD(P)-binding Rossmann-like Domain"/>
    <property type="match status" value="1"/>
</dbReference>
<reference evidence="2 3" key="1">
    <citation type="journal article" date="2010" name="J. Bacteriol.">
        <title>Complete genome sequence of "Candidatus Puniceispirillum marinum" IMCC1322, a representative of the SAR116 clade in the Alphaproteobacteria.</title>
        <authorList>
            <person name="Oh H.M."/>
            <person name="Kwon K.K."/>
            <person name="Kang I."/>
            <person name="Kang S.G."/>
            <person name="Lee J.H."/>
            <person name="Kim S.J."/>
            <person name="Cho J.C."/>
        </authorList>
    </citation>
    <scope>NUCLEOTIDE SEQUENCE [LARGE SCALE GENOMIC DNA]</scope>
    <source>
        <strain evidence="2 3">IMCC1322</strain>
    </source>
</reference>
<keyword evidence="2" id="KW-0456">Lyase</keyword>
<protein>
    <submittedName>
        <fullName evidence="2">CDP-glucose 4,6-dehydratase</fullName>
        <ecNumber evidence="2">4.2.1.45</ecNumber>
    </submittedName>
</protein>
<keyword evidence="3" id="KW-1185">Reference proteome</keyword>
<dbReference type="Proteomes" id="UP000007460">
    <property type="component" value="Chromosome"/>
</dbReference>
<dbReference type="NCBIfam" id="TIGR02622">
    <property type="entry name" value="CDP_4_6_dhtase"/>
    <property type="match status" value="1"/>
</dbReference>
<evidence type="ECO:0000259" key="1">
    <source>
        <dbReference type="Pfam" id="PF16363"/>
    </source>
</evidence>
<dbReference type="RefSeq" id="WP_013045853.1">
    <property type="nucleotide sequence ID" value="NC_014010.1"/>
</dbReference>
<dbReference type="SUPFAM" id="SSF51735">
    <property type="entry name" value="NAD(P)-binding Rossmann-fold domains"/>
    <property type="match status" value="1"/>
</dbReference>
<accession>D5BSH7</accession>
<feature type="domain" description="NAD(P)-binding" evidence="1">
    <location>
        <begin position="17"/>
        <end position="328"/>
    </location>
</feature>
<dbReference type="Pfam" id="PF16363">
    <property type="entry name" value="GDP_Man_Dehyd"/>
    <property type="match status" value="1"/>
</dbReference>
<dbReference type="AlphaFoldDB" id="D5BSH7"/>
<dbReference type="eggNOG" id="COG0451">
    <property type="taxonomic scope" value="Bacteria"/>
</dbReference>
<proteinExistence type="predicted"/>
<dbReference type="InterPro" id="IPR016040">
    <property type="entry name" value="NAD(P)-bd_dom"/>
</dbReference>
<dbReference type="EC" id="4.2.1.45" evidence="2"/>
<dbReference type="PANTHER" id="PTHR43000">
    <property type="entry name" value="DTDP-D-GLUCOSE 4,6-DEHYDRATASE-RELATED"/>
    <property type="match status" value="1"/>
</dbReference>
<evidence type="ECO:0000313" key="2">
    <source>
        <dbReference type="EMBL" id="ADE39224.1"/>
    </source>
</evidence>
<organism evidence="2 3">
    <name type="scientific">Puniceispirillum marinum (strain IMCC1322)</name>
    <dbReference type="NCBI Taxonomy" id="488538"/>
    <lineage>
        <taxon>Bacteria</taxon>
        <taxon>Pseudomonadati</taxon>
        <taxon>Pseudomonadota</taxon>
        <taxon>Alphaproteobacteria</taxon>
        <taxon>Candidatus Puniceispirillales</taxon>
        <taxon>Candidatus Puniceispirillaceae</taxon>
        <taxon>Candidatus Puniceispirillum</taxon>
    </lineage>
</organism>
<name>D5BSH7_PUNMI</name>
<dbReference type="InterPro" id="IPR013445">
    <property type="entry name" value="CDP_4_6_deHydtase"/>
</dbReference>
<dbReference type="OrthoDB" id="9801785at2"/>
<dbReference type="EMBL" id="CP001751">
    <property type="protein sequence ID" value="ADE39224.1"/>
    <property type="molecule type" value="Genomic_DNA"/>
</dbReference>
<dbReference type="InterPro" id="IPR036291">
    <property type="entry name" value="NAD(P)-bd_dom_sf"/>
</dbReference>